<dbReference type="AlphaFoldDB" id="A0A387AND5"/>
<dbReference type="InterPro" id="IPR001958">
    <property type="entry name" value="Tet-R_TetA/multi-R_MdtG-like"/>
</dbReference>
<accession>A0A387AND5</accession>
<sequence>MKKGDIILDDNSYWRKNLWILLFGTFLTGIAFSEVIPFQPLYISELGNFSKSAISLWSGAIYAIPFVVVIFTSAMWGRFADRHGRKRLVLQTSLGSAITLFLMAFCTNVWELFFLKALQGFFDGVIPNSIALVATGTPRQKTGYALSLLSTGYTSGFLVGPIFGGFLVKILSIRVSFMVTGLLLLSFFLLTYFFVEEHFKPDPAKLKEKKESFIKIIQGFHDTKFVVWILVISIALQIMNNSINPLITLYVKELMGNSNNLSLVSGIVAAMPGIGMVMVSPFFGKFGDKHGTSRVLTCGFILAILFLFPQGFAPTVLFFGVFRFLTGISNAALFPSVQTLLAKGTPATSTGMAFSLNQGAQAVGICIGSVLGSVVSSIWDYNVVFYMSAVVVLITFILVKWKVPNLKNYDKV</sequence>
<feature type="transmembrane region" description="Helical" evidence="7">
    <location>
        <begin position="295"/>
        <end position="312"/>
    </location>
</feature>
<dbReference type="PANTHER" id="PTHR43414:SF6">
    <property type="entry name" value="MULTIDRUG RESISTANCE PROTEIN MDTG"/>
    <property type="match status" value="1"/>
</dbReference>
<evidence type="ECO:0000313" key="9">
    <source>
        <dbReference type="EMBL" id="AYF92184.1"/>
    </source>
</evidence>
<dbReference type="GO" id="GO:0005886">
    <property type="term" value="C:plasma membrane"/>
    <property type="evidence" value="ECO:0007669"/>
    <property type="project" value="UniProtKB-SubCell"/>
</dbReference>
<keyword evidence="10" id="KW-1185">Reference proteome</keyword>
<proteinExistence type="predicted"/>
<dbReference type="PANTHER" id="PTHR43414">
    <property type="entry name" value="MULTIDRUG RESISTANCE PROTEIN MDTG"/>
    <property type="match status" value="1"/>
</dbReference>
<name>A0A387AND5_9LACO</name>
<dbReference type="PROSITE" id="PS50850">
    <property type="entry name" value="MFS"/>
    <property type="match status" value="1"/>
</dbReference>
<dbReference type="Pfam" id="PF07690">
    <property type="entry name" value="MFS_1"/>
    <property type="match status" value="1"/>
</dbReference>
<evidence type="ECO:0000259" key="8">
    <source>
        <dbReference type="PROSITE" id="PS50850"/>
    </source>
</evidence>
<keyword evidence="6 7" id="KW-0472">Membrane</keyword>
<protein>
    <submittedName>
        <fullName evidence="9">MFS transporter</fullName>
    </submittedName>
</protein>
<comment type="subcellular location">
    <subcellularLocation>
        <location evidence="1">Cell membrane</location>
        <topology evidence="1">Multi-pass membrane protein</topology>
    </subcellularLocation>
</comment>
<evidence type="ECO:0000256" key="6">
    <source>
        <dbReference type="ARBA" id="ARBA00023136"/>
    </source>
</evidence>
<evidence type="ECO:0000256" key="4">
    <source>
        <dbReference type="ARBA" id="ARBA00022692"/>
    </source>
</evidence>
<dbReference type="Gene3D" id="1.20.1250.20">
    <property type="entry name" value="MFS general substrate transporter like domains"/>
    <property type="match status" value="2"/>
</dbReference>
<evidence type="ECO:0000256" key="2">
    <source>
        <dbReference type="ARBA" id="ARBA00022448"/>
    </source>
</evidence>
<keyword evidence="5 7" id="KW-1133">Transmembrane helix</keyword>
<feature type="transmembrane region" description="Helical" evidence="7">
    <location>
        <begin position="318"/>
        <end position="341"/>
    </location>
</feature>
<evidence type="ECO:0000313" key="10">
    <source>
        <dbReference type="Proteomes" id="UP000272003"/>
    </source>
</evidence>
<keyword evidence="4 7" id="KW-0812">Transmembrane</keyword>
<feature type="domain" description="Major facilitator superfamily (MFS) profile" evidence="8">
    <location>
        <begin position="17"/>
        <end position="407"/>
    </location>
</feature>
<dbReference type="InterPro" id="IPR011701">
    <property type="entry name" value="MFS"/>
</dbReference>
<dbReference type="PRINTS" id="PR01035">
    <property type="entry name" value="TCRTETA"/>
</dbReference>
<evidence type="ECO:0000256" key="7">
    <source>
        <dbReference type="SAM" id="Phobius"/>
    </source>
</evidence>
<gene>
    <name evidence="9" type="ORF">D7I45_01095</name>
</gene>
<organism evidence="9 10">
    <name type="scientific">Apilactobacillus bombintestini</name>
    <dbReference type="NCBI Taxonomy" id="2419772"/>
    <lineage>
        <taxon>Bacteria</taxon>
        <taxon>Bacillati</taxon>
        <taxon>Bacillota</taxon>
        <taxon>Bacilli</taxon>
        <taxon>Lactobacillales</taxon>
        <taxon>Lactobacillaceae</taxon>
        <taxon>Apilactobacillus</taxon>
    </lineage>
</organism>
<feature type="transmembrane region" description="Helical" evidence="7">
    <location>
        <begin position="225"/>
        <end position="243"/>
    </location>
</feature>
<dbReference type="EMBL" id="CP032626">
    <property type="protein sequence ID" value="AYF92184.1"/>
    <property type="molecule type" value="Genomic_DNA"/>
</dbReference>
<feature type="transmembrane region" description="Helical" evidence="7">
    <location>
        <begin position="146"/>
        <end position="167"/>
    </location>
</feature>
<feature type="transmembrane region" description="Helical" evidence="7">
    <location>
        <begin position="173"/>
        <end position="195"/>
    </location>
</feature>
<feature type="transmembrane region" description="Helical" evidence="7">
    <location>
        <begin position="362"/>
        <end position="379"/>
    </location>
</feature>
<feature type="transmembrane region" description="Helical" evidence="7">
    <location>
        <begin position="54"/>
        <end position="76"/>
    </location>
</feature>
<evidence type="ECO:0000256" key="5">
    <source>
        <dbReference type="ARBA" id="ARBA00022989"/>
    </source>
</evidence>
<dbReference type="SUPFAM" id="SSF103473">
    <property type="entry name" value="MFS general substrate transporter"/>
    <property type="match status" value="1"/>
</dbReference>
<feature type="transmembrane region" description="Helical" evidence="7">
    <location>
        <begin position="20"/>
        <end position="42"/>
    </location>
</feature>
<reference evidence="9 10" key="1">
    <citation type="submission" date="2018-09" db="EMBL/GenBank/DDBJ databases">
        <title>Genome sequencing of strain BHWM-4.</title>
        <authorList>
            <person name="Heo J."/>
            <person name="Kim S.-J."/>
            <person name="Kwon S.-W."/>
        </authorList>
    </citation>
    <scope>NUCLEOTIDE SEQUENCE [LARGE SCALE GENOMIC DNA]</scope>
    <source>
        <strain evidence="9 10">BHWM-4</strain>
    </source>
</reference>
<dbReference type="KEGG" id="abom:D7I45_01095"/>
<dbReference type="InterPro" id="IPR036259">
    <property type="entry name" value="MFS_trans_sf"/>
</dbReference>
<feature type="transmembrane region" description="Helical" evidence="7">
    <location>
        <begin position="385"/>
        <end position="403"/>
    </location>
</feature>
<dbReference type="OrthoDB" id="65739at2"/>
<evidence type="ECO:0000256" key="1">
    <source>
        <dbReference type="ARBA" id="ARBA00004651"/>
    </source>
</evidence>
<keyword evidence="2" id="KW-0813">Transport</keyword>
<dbReference type="InterPro" id="IPR020846">
    <property type="entry name" value="MFS_dom"/>
</dbReference>
<feature type="transmembrane region" description="Helical" evidence="7">
    <location>
        <begin position="88"/>
        <end position="110"/>
    </location>
</feature>
<feature type="transmembrane region" description="Helical" evidence="7">
    <location>
        <begin position="263"/>
        <end position="283"/>
    </location>
</feature>
<dbReference type="Proteomes" id="UP000272003">
    <property type="component" value="Chromosome"/>
</dbReference>
<keyword evidence="3" id="KW-1003">Cell membrane</keyword>
<evidence type="ECO:0000256" key="3">
    <source>
        <dbReference type="ARBA" id="ARBA00022475"/>
    </source>
</evidence>
<dbReference type="GO" id="GO:0022857">
    <property type="term" value="F:transmembrane transporter activity"/>
    <property type="evidence" value="ECO:0007669"/>
    <property type="project" value="InterPro"/>
</dbReference>